<dbReference type="PANTHER" id="PTHR33480">
    <property type="entry name" value="SET DOMAIN-CONTAINING PROTEIN-RELATED"/>
    <property type="match status" value="1"/>
</dbReference>
<evidence type="ECO:0000313" key="4">
    <source>
        <dbReference type="Proteomes" id="UP001195483"/>
    </source>
</evidence>
<dbReference type="Gene3D" id="3.30.710.10">
    <property type="entry name" value="Potassium Channel Kv1.1, Chain A"/>
    <property type="match status" value="1"/>
</dbReference>
<reference evidence="3" key="3">
    <citation type="submission" date="2023-05" db="EMBL/GenBank/DDBJ databases">
        <authorList>
            <person name="Smith C.H."/>
        </authorList>
    </citation>
    <scope>NUCLEOTIDE SEQUENCE</scope>
    <source>
        <strain evidence="3">CHS0354</strain>
        <tissue evidence="3">Mantle</tissue>
    </source>
</reference>
<name>A0AAE0S8J6_9BIVA</name>
<evidence type="ECO:0000256" key="1">
    <source>
        <dbReference type="SAM" id="MobiDB-lite"/>
    </source>
</evidence>
<dbReference type="Proteomes" id="UP001195483">
    <property type="component" value="Unassembled WGS sequence"/>
</dbReference>
<feature type="compositionally biased region" description="Basic and acidic residues" evidence="1">
    <location>
        <begin position="295"/>
        <end position="304"/>
    </location>
</feature>
<feature type="region of interest" description="Disordered" evidence="1">
    <location>
        <begin position="294"/>
        <end position="325"/>
    </location>
</feature>
<dbReference type="EMBL" id="JAEAOA010001725">
    <property type="protein sequence ID" value="KAK3587407.1"/>
    <property type="molecule type" value="Genomic_DNA"/>
</dbReference>
<evidence type="ECO:0000259" key="2">
    <source>
        <dbReference type="PROSITE" id="PS50097"/>
    </source>
</evidence>
<feature type="domain" description="BTB" evidence="2">
    <location>
        <begin position="28"/>
        <end position="95"/>
    </location>
</feature>
<feature type="compositionally biased region" description="Basic residues" evidence="1">
    <location>
        <begin position="392"/>
        <end position="408"/>
    </location>
</feature>
<reference evidence="3" key="1">
    <citation type="journal article" date="2021" name="Genome Biol. Evol.">
        <title>A High-Quality Reference Genome for a Parasitic Bivalve with Doubly Uniparental Inheritance (Bivalvia: Unionida).</title>
        <authorList>
            <person name="Smith C.H."/>
        </authorList>
    </citation>
    <scope>NUCLEOTIDE SEQUENCE</scope>
    <source>
        <strain evidence="3">CHS0354</strain>
    </source>
</reference>
<organism evidence="3 4">
    <name type="scientific">Potamilus streckersoni</name>
    <dbReference type="NCBI Taxonomy" id="2493646"/>
    <lineage>
        <taxon>Eukaryota</taxon>
        <taxon>Metazoa</taxon>
        <taxon>Spiralia</taxon>
        <taxon>Lophotrochozoa</taxon>
        <taxon>Mollusca</taxon>
        <taxon>Bivalvia</taxon>
        <taxon>Autobranchia</taxon>
        <taxon>Heteroconchia</taxon>
        <taxon>Palaeoheterodonta</taxon>
        <taxon>Unionida</taxon>
        <taxon>Unionoidea</taxon>
        <taxon>Unionidae</taxon>
        <taxon>Ambleminae</taxon>
        <taxon>Lampsilini</taxon>
        <taxon>Potamilus</taxon>
    </lineage>
</organism>
<dbReference type="CDD" id="cd18186">
    <property type="entry name" value="BTB_POZ_ZBTB_KLHL-like"/>
    <property type="match status" value="1"/>
</dbReference>
<gene>
    <name evidence="3" type="ORF">CHS0354_028786</name>
</gene>
<dbReference type="SMART" id="SM00225">
    <property type="entry name" value="BTB"/>
    <property type="match status" value="1"/>
</dbReference>
<dbReference type="InterPro" id="IPR011333">
    <property type="entry name" value="SKP1/BTB/POZ_sf"/>
</dbReference>
<proteinExistence type="predicted"/>
<dbReference type="Pfam" id="PF00651">
    <property type="entry name" value="BTB"/>
    <property type="match status" value="1"/>
</dbReference>
<sequence length="632" mass="71331">MEKVYTSSDYSSQLLSQMSELWRGNKYCDAVLNLQDERFKLHKLVLMAACPNILRCLAHTEENNVFEFYLPEDVEKSAVRLIVNYLYIGSIQLNMANVYGIEKLAKQLRLCTLSQFCHDFISLLESETLSQSLLQPEIYQEYIPKHENIEVEKVVDPRAVDALNNSATSTLTEINNGNSSLPQLTDGFEQLPLSSMSIKTELDDFISPTLEEAISRNQEKTITIEPLLLPLASKSIKTELDASISPTMEEAIRKNQEKTITIEPLPVNNILQNSKSDNPITTAFATDSSTLDQHLGSDRLESHPVSHQTSSMRTKDPQHNSSTVTSLTPVLSMVACNPSTSQTRGKKGDDLDLIMTAEDEDFEDLDNEWVPQGDESSYLDYYPESTPDRSTKTKRKMSTKGPKTKRSKKDGPLTAVKKKVRGDKFLCHVIGMDGVSKVSTMSSASAHEKKNKQPIDFVFVPGVSKKDDGRRIYNKKLACFYCGKLLKHRLKSHLATQHSEEKDVASLLACNKMEQNKGFQLLKNNGNFKHNIKVLEQGKGKLIVVRRSTHSSREDDYLPCIHCLGFFRVEELWRHCRKCPFSIEEEKDMNARSSVLTKSRLLLAGGLTKRDFTLIQPSSITDLTSTKAYEKR</sequence>
<evidence type="ECO:0000313" key="3">
    <source>
        <dbReference type="EMBL" id="KAK3587407.1"/>
    </source>
</evidence>
<protein>
    <recommendedName>
        <fullName evidence="2">BTB domain-containing protein</fullName>
    </recommendedName>
</protein>
<dbReference type="InterPro" id="IPR000210">
    <property type="entry name" value="BTB/POZ_dom"/>
</dbReference>
<feature type="region of interest" description="Disordered" evidence="1">
    <location>
        <begin position="362"/>
        <end position="413"/>
    </location>
</feature>
<accession>A0AAE0S8J6</accession>
<keyword evidence="4" id="KW-1185">Reference proteome</keyword>
<dbReference type="SUPFAM" id="SSF54695">
    <property type="entry name" value="POZ domain"/>
    <property type="match status" value="1"/>
</dbReference>
<reference evidence="3" key="2">
    <citation type="journal article" date="2021" name="Genome Biol. Evol.">
        <title>Developing a high-quality reference genome for a parasitic bivalve with doubly uniparental inheritance (Bivalvia: Unionida).</title>
        <authorList>
            <person name="Smith C.H."/>
        </authorList>
    </citation>
    <scope>NUCLEOTIDE SEQUENCE</scope>
    <source>
        <strain evidence="3">CHS0354</strain>
        <tissue evidence="3">Mantle</tissue>
    </source>
</reference>
<comment type="caution">
    <text evidence="3">The sequence shown here is derived from an EMBL/GenBank/DDBJ whole genome shotgun (WGS) entry which is preliminary data.</text>
</comment>
<dbReference type="AlphaFoldDB" id="A0AAE0S8J6"/>
<dbReference type="PROSITE" id="PS50097">
    <property type="entry name" value="BTB"/>
    <property type="match status" value="1"/>
</dbReference>